<dbReference type="GO" id="GO:0000701">
    <property type="term" value="F:purine-specific mismatch base pair DNA N-glycosylase activity"/>
    <property type="evidence" value="ECO:0007669"/>
    <property type="project" value="UniProtKB-EC"/>
</dbReference>
<dbReference type="SMART" id="SM00525">
    <property type="entry name" value="FES"/>
    <property type="match status" value="1"/>
</dbReference>
<dbReference type="GO" id="GO:0051539">
    <property type="term" value="F:4 iron, 4 sulfur cluster binding"/>
    <property type="evidence" value="ECO:0007669"/>
    <property type="project" value="UniProtKB-UniRule"/>
</dbReference>
<evidence type="ECO:0000313" key="16">
    <source>
        <dbReference type="EMBL" id="OEG14353.1"/>
    </source>
</evidence>
<evidence type="ECO:0000256" key="7">
    <source>
        <dbReference type="ARBA" id="ARBA00022723"/>
    </source>
</evidence>
<evidence type="ECO:0000259" key="15">
    <source>
        <dbReference type="SMART" id="SM00478"/>
    </source>
</evidence>
<keyword evidence="10 14" id="KW-0408">Iron</keyword>
<reference evidence="17" key="1">
    <citation type="submission" date="2016-09" db="EMBL/GenBank/DDBJ databases">
        <authorList>
            <person name="Gulvik C.A."/>
        </authorList>
    </citation>
    <scope>NUCLEOTIDE SEQUENCE [LARGE SCALE GENOMIC DNA]</scope>
    <source>
        <strain evidence="17">DSM 23328</strain>
    </source>
</reference>
<evidence type="ECO:0000256" key="13">
    <source>
        <dbReference type="ARBA" id="ARBA00023295"/>
    </source>
</evidence>
<accession>A0A1E5GNT4</accession>
<organism evidence="16 17">
    <name type="scientific">Enterococcus ureasiticus</name>
    <dbReference type="NCBI Taxonomy" id="903984"/>
    <lineage>
        <taxon>Bacteria</taxon>
        <taxon>Bacillati</taxon>
        <taxon>Bacillota</taxon>
        <taxon>Bacilli</taxon>
        <taxon>Lactobacillales</taxon>
        <taxon>Enterococcaceae</taxon>
        <taxon>Enterococcus</taxon>
    </lineage>
</organism>
<keyword evidence="13 14" id="KW-0326">Glycosidase</keyword>
<dbReference type="EC" id="3.2.2.31" evidence="4 14"/>
<dbReference type="SUPFAM" id="SSF55811">
    <property type="entry name" value="Nudix"/>
    <property type="match status" value="1"/>
</dbReference>
<comment type="cofactor">
    <cofactor evidence="14">
        <name>[4Fe-4S] cluster</name>
        <dbReference type="ChEBI" id="CHEBI:49883"/>
    </cofactor>
    <text evidence="14">Binds 1 [4Fe-4S] cluster.</text>
</comment>
<dbReference type="OrthoDB" id="9802365at2"/>
<proteinExistence type="inferred from homology"/>
<dbReference type="CDD" id="cd03431">
    <property type="entry name" value="NUDIX_DNA_Glycosylase_C-MutY"/>
    <property type="match status" value="1"/>
</dbReference>
<dbReference type="InterPro" id="IPR003265">
    <property type="entry name" value="HhH-GPD_domain"/>
</dbReference>
<name>A0A1E5GNT4_9ENTE</name>
<keyword evidence="8 14" id="KW-0227">DNA damage</keyword>
<keyword evidence="7" id="KW-0479">Metal-binding</keyword>
<dbReference type="GO" id="GO:0006284">
    <property type="term" value="P:base-excision repair"/>
    <property type="evidence" value="ECO:0007669"/>
    <property type="project" value="UniProtKB-UniRule"/>
</dbReference>
<dbReference type="PANTHER" id="PTHR42944">
    <property type="entry name" value="ADENINE DNA GLYCOSYLASE"/>
    <property type="match status" value="1"/>
</dbReference>
<keyword evidence="17" id="KW-1185">Reference proteome</keyword>
<dbReference type="FunFam" id="1.10.340.30:FF:000002">
    <property type="entry name" value="Adenine DNA glycosylase"/>
    <property type="match status" value="1"/>
</dbReference>
<dbReference type="Proteomes" id="UP000094068">
    <property type="component" value="Unassembled WGS sequence"/>
</dbReference>
<dbReference type="InterPro" id="IPR029119">
    <property type="entry name" value="MutY_C"/>
</dbReference>
<dbReference type="GO" id="GO:0006298">
    <property type="term" value="P:mismatch repair"/>
    <property type="evidence" value="ECO:0007669"/>
    <property type="project" value="TreeGrafter"/>
</dbReference>
<dbReference type="InterPro" id="IPR015797">
    <property type="entry name" value="NUDIX_hydrolase-like_dom_sf"/>
</dbReference>
<dbReference type="Pfam" id="PF00633">
    <property type="entry name" value="HHH"/>
    <property type="match status" value="1"/>
</dbReference>
<dbReference type="InterPro" id="IPR011257">
    <property type="entry name" value="DNA_glycosylase"/>
</dbReference>
<dbReference type="InterPro" id="IPR004035">
    <property type="entry name" value="Endouclease-III_FeS-bd_BS"/>
</dbReference>
<evidence type="ECO:0000256" key="5">
    <source>
        <dbReference type="ARBA" id="ARBA00022023"/>
    </source>
</evidence>
<dbReference type="InterPro" id="IPR044298">
    <property type="entry name" value="MIG/MutY"/>
</dbReference>
<evidence type="ECO:0000313" key="17">
    <source>
        <dbReference type="Proteomes" id="UP000094068"/>
    </source>
</evidence>
<evidence type="ECO:0000256" key="6">
    <source>
        <dbReference type="ARBA" id="ARBA00022485"/>
    </source>
</evidence>
<evidence type="ECO:0000256" key="10">
    <source>
        <dbReference type="ARBA" id="ARBA00023004"/>
    </source>
</evidence>
<dbReference type="InterPro" id="IPR005760">
    <property type="entry name" value="A/G_AdeGlyc_MutY"/>
</dbReference>
<evidence type="ECO:0000256" key="14">
    <source>
        <dbReference type="RuleBase" id="RU365096"/>
    </source>
</evidence>
<evidence type="ECO:0000256" key="2">
    <source>
        <dbReference type="ARBA" id="ARBA00002933"/>
    </source>
</evidence>
<protein>
    <recommendedName>
        <fullName evidence="5 14">Adenine DNA glycosylase</fullName>
        <ecNumber evidence="4 14">3.2.2.31</ecNumber>
    </recommendedName>
</protein>
<dbReference type="InterPro" id="IPR003651">
    <property type="entry name" value="Endonuclease3_FeS-loop_motif"/>
</dbReference>
<dbReference type="Pfam" id="PF14815">
    <property type="entry name" value="NUDIX_4"/>
    <property type="match status" value="1"/>
</dbReference>
<gene>
    <name evidence="16" type="ORF">BCR21_05020</name>
</gene>
<evidence type="ECO:0000256" key="11">
    <source>
        <dbReference type="ARBA" id="ARBA00023014"/>
    </source>
</evidence>
<comment type="caution">
    <text evidence="16">The sequence shown here is derived from an EMBL/GenBank/DDBJ whole genome shotgun (WGS) entry which is preliminary data.</text>
</comment>
<keyword evidence="12" id="KW-0234">DNA repair</keyword>
<dbReference type="Pfam" id="PF00730">
    <property type="entry name" value="HhH-GPD"/>
    <property type="match status" value="1"/>
</dbReference>
<dbReference type="EMBL" id="MIJZ01000001">
    <property type="protein sequence ID" value="OEG14353.1"/>
    <property type="molecule type" value="Genomic_DNA"/>
</dbReference>
<dbReference type="GO" id="GO:0034039">
    <property type="term" value="F:8-oxo-7,8-dihydroguanine DNA N-glycosylase activity"/>
    <property type="evidence" value="ECO:0007669"/>
    <property type="project" value="TreeGrafter"/>
</dbReference>
<dbReference type="Gene3D" id="1.10.1670.10">
    <property type="entry name" value="Helix-hairpin-Helix base-excision DNA repair enzymes (C-terminal)"/>
    <property type="match status" value="1"/>
</dbReference>
<evidence type="ECO:0000256" key="9">
    <source>
        <dbReference type="ARBA" id="ARBA00022801"/>
    </source>
</evidence>
<sequence>MKNEKYWETWSTEELQSFQEEFIAWYEKEKRNLPWRVNLDPYRIWISEIMLQQTRVDTVIDYYYRFMEWFPTIKDLAEAPDDRLLKAWEGLGYYSRARNLKVAAQQIMAEFNGQMPETIEEIRQLKGIGPYTAGAIGSIAFQIPEPAIDGNVMRVVSRLFEISDDIAKPSSRKVFEEAMYKIIDQNRPGDFNQAMMDLGSSICTPTSPKCEECPIQSYCLSYKNNTMTNFPVKSKKMKPKDVYYIGGIIENKKQEFLLSQRDSTGLLANMWLFPITEITKERFDFLQKNWAKEDQQMSFDFEEQNMVAEDTSEIFEEYPEVVWQKRTLGEVTHIFSHLKWHILVFYGRQTGLSELAKNQRWVKEADYSNLVFPKPQQKMVELFEKDRKNISNSRKNRKN</sequence>
<dbReference type="Gene3D" id="3.90.79.10">
    <property type="entry name" value="Nucleoside Triphosphate Pyrophosphohydrolase"/>
    <property type="match status" value="1"/>
</dbReference>
<keyword evidence="11" id="KW-0411">Iron-sulfur</keyword>
<dbReference type="RefSeq" id="WP_069645390.1">
    <property type="nucleotide sequence ID" value="NZ_MIJZ01000001.1"/>
</dbReference>
<dbReference type="GO" id="GO:0032357">
    <property type="term" value="F:oxidized purine DNA binding"/>
    <property type="evidence" value="ECO:0007669"/>
    <property type="project" value="TreeGrafter"/>
</dbReference>
<comment type="catalytic activity">
    <reaction evidence="1 14">
        <text>Hydrolyzes free adenine bases from 7,8-dihydro-8-oxoguanine:adenine mismatched double-stranded DNA, leaving an apurinic site.</text>
        <dbReference type="EC" id="3.2.2.31"/>
    </reaction>
</comment>
<dbReference type="NCBIfam" id="TIGR01084">
    <property type="entry name" value="mutY"/>
    <property type="match status" value="1"/>
</dbReference>
<dbReference type="InterPro" id="IPR000445">
    <property type="entry name" value="HhH_motif"/>
</dbReference>
<evidence type="ECO:0000256" key="3">
    <source>
        <dbReference type="ARBA" id="ARBA00008343"/>
    </source>
</evidence>
<dbReference type="FunFam" id="1.10.1670.10:FF:000002">
    <property type="entry name" value="Adenine DNA glycosylase"/>
    <property type="match status" value="1"/>
</dbReference>
<dbReference type="InterPro" id="IPR023170">
    <property type="entry name" value="HhH_base_excis_C"/>
</dbReference>
<dbReference type="GO" id="GO:0046872">
    <property type="term" value="F:metal ion binding"/>
    <property type="evidence" value="ECO:0007669"/>
    <property type="project" value="UniProtKB-UniRule"/>
</dbReference>
<dbReference type="CDD" id="cd00056">
    <property type="entry name" value="ENDO3c"/>
    <property type="match status" value="1"/>
</dbReference>
<evidence type="ECO:0000256" key="1">
    <source>
        <dbReference type="ARBA" id="ARBA00000843"/>
    </source>
</evidence>
<dbReference type="Gene3D" id="1.10.340.30">
    <property type="entry name" value="Hypothetical protein, domain 2"/>
    <property type="match status" value="1"/>
</dbReference>
<dbReference type="PANTHER" id="PTHR42944:SF1">
    <property type="entry name" value="ADENINE DNA GLYCOSYLASE"/>
    <property type="match status" value="1"/>
</dbReference>
<comment type="function">
    <text evidence="2">Adenine glycosylase active on G-A mispairs. MutY also corrects error-prone DNA synthesis past GO lesions which are due to the oxidatively damaged form of guanine: 7,8-dihydro-8-oxoguanine (8-oxo-dGTP).</text>
</comment>
<comment type="similarity">
    <text evidence="3 14">Belongs to the Nth/MutY family.</text>
</comment>
<dbReference type="GO" id="GO:0035485">
    <property type="term" value="F:adenine/guanine mispair binding"/>
    <property type="evidence" value="ECO:0007669"/>
    <property type="project" value="TreeGrafter"/>
</dbReference>
<dbReference type="SUPFAM" id="SSF48150">
    <property type="entry name" value="DNA-glycosylase"/>
    <property type="match status" value="1"/>
</dbReference>
<dbReference type="PROSITE" id="PS00764">
    <property type="entry name" value="ENDONUCLEASE_III_1"/>
    <property type="match status" value="1"/>
</dbReference>
<evidence type="ECO:0000256" key="4">
    <source>
        <dbReference type="ARBA" id="ARBA00012045"/>
    </source>
</evidence>
<dbReference type="STRING" id="903984.BCR21_05020"/>
<feature type="domain" description="HhH-GPD" evidence="15">
    <location>
        <begin position="50"/>
        <end position="201"/>
    </location>
</feature>
<dbReference type="Pfam" id="PF10576">
    <property type="entry name" value="EndIII_4Fe-2S"/>
    <property type="match status" value="1"/>
</dbReference>
<dbReference type="SMART" id="SM00478">
    <property type="entry name" value="ENDO3c"/>
    <property type="match status" value="1"/>
</dbReference>
<evidence type="ECO:0000256" key="12">
    <source>
        <dbReference type="ARBA" id="ARBA00023204"/>
    </source>
</evidence>
<dbReference type="AlphaFoldDB" id="A0A1E5GNT4"/>
<evidence type="ECO:0000256" key="8">
    <source>
        <dbReference type="ARBA" id="ARBA00022763"/>
    </source>
</evidence>
<keyword evidence="6" id="KW-0004">4Fe-4S</keyword>
<keyword evidence="9" id="KW-0378">Hydrolase</keyword>